<organism evidence="8 9">
    <name type="scientific">Methylobacterium soli</name>
    <dbReference type="NCBI Taxonomy" id="553447"/>
    <lineage>
        <taxon>Bacteria</taxon>
        <taxon>Pseudomonadati</taxon>
        <taxon>Pseudomonadota</taxon>
        <taxon>Alphaproteobacteria</taxon>
        <taxon>Hyphomicrobiales</taxon>
        <taxon>Methylobacteriaceae</taxon>
        <taxon>Methylobacterium</taxon>
    </lineage>
</organism>
<dbReference type="InterPro" id="IPR004107">
    <property type="entry name" value="Integrase_SAM-like_N"/>
</dbReference>
<keyword evidence="3 5" id="KW-0238">DNA-binding</keyword>
<dbReference type="Pfam" id="PF00589">
    <property type="entry name" value="Phage_integrase"/>
    <property type="match status" value="1"/>
</dbReference>
<evidence type="ECO:0000259" key="7">
    <source>
        <dbReference type="PROSITE" id="PS51900"/>
    </source>
</evidence>
<dbReference type="InterPro" id="IPR010998">
    <property type="entry name" value="Integrase_recombinase_N"/>
</dbReference>
<reference evidence="8 9" key="1">
    <citation type="submission" date="2019-09" db="EMBL/GenBank/DDBJ databases">
        <title>YIM 48816 draft genome.</title>
        <authorList>
            <person name="Jiang L."/>
        </authorList>
    </citation>
    <scope>NUCLEOTIDE SEQUENCE [LARGE SCALE GENOMIC DNA]</scope>
    <source>
        <strain evidence="8 9">YIM 48816</strain>
    </source>
</reference>
<keyword evidence="2" id="KW-0229">DNA integration</keyword>
<dbReference type="SUPFAM" id="SSF56349">
    <property type="entry name" value="DNA breaking-rejoining enzymes"/>
    <property type="match status" value="1"/>
</dbReference>
<dbReference type="InterPro" id="IPR013762">
    <property type="entry name" value="Integrase-like_cat_sf"/>
</dbReference>
<dbReference type="PANTHER" id="PTHR30349:SF64">
    <property type="entry name" value="PROPHAGE INTEGRASE INTD-RELATED"/>
    <property type="match status" value="1"/>
</dbReference>
<dbReference type="EMBL" id="VZZK01000030">
    <property type="protein sequence ID" value="KAB1076440.1"/>
    <property type="molecule type" value="Genomic_DNA"/>
</dbReference>
<dbReference type="AlphaFoldDB" id="A0A6L3SSA1"/>
<keyword evidence="9" id="KW-1185">Reference proteome</keyword>
<protein>
    <submittedName>
        <fullName evidence="8">Site-specific integrase</fullName>
    </submittedName>
</protein>
<dbReference type="PANTHER" id="PTHR30349">
    <property type="entry name" value="PHAGE INTEGRASE-RELATED"/>
    <property type="match status" value="1"/>
</dbReference>
<evidence type="ECO:0000256" key="4">
    <source>
        <dbReference type="ARBA" id="ARBA00023172"/>
    </source>
</evidence>
<accession>A0A6L3SSA1</accession>
<comment type="similarity">
    <text evidence="1">Belongs to the 'phage' integrase family.</text>
</comment>
<evidence type="ECO:0000259" key="6">
    <source>
        <dbReference type="PROSITE" id="PS51898"/>
    </source>
</evidence>
<feature type="domain" description="Tyr recombinase" evidence="6">
    <location>
        <begin position="170"/>
        <end position="375"/>
    </location>
</feature>
<dbReference type="InterPro" id="IPR044068">
    <property type="entry name" value="CB"/>
</dbReference>
<dbReference type="GO" id="GO:0006310">
    <property type="term" value="P:DNA recombination"/>
    <property type="evidence" value="ECO:0007669"/>
    <property type="project" value="UniProtKB-KW"/>
</dbReference>
<dbReference type="Proteomes" id="UP000474159">
    <property type="component" value="Unassembled WGS sequence"/>
</dbReference>
<dbReference type="GO" id="GO:0015074">
    <property type="term" value="P:DNA integration"/>
    <property type="evidence" value="ECO:0007669"/>
    <property type="project" value="UniProtKB-KW"/>
</dbReference>
<dbReference type="Gene3D" id="1.10.150.130">
    <property type="match status" value="1"/>
</dbReference>
<evidence type="ECO:0000313" key="8">
    <source>
        <dbReference type="EMBL" id="KAB1076440.1"/>
    </source>
</evidence>
<evidence type="ECO:0000256" key="5">
    <source>
        <dbReference type="PROSITE-ProRule" id="PRU01248"/>
    </source>
</evidence>
<proteinExistence type="inferred from homology"/>
<dbReference type="Gene3D" id="1.10.443.10">
    <property type="entry name" value="Intergrase catalytic core"/>
    <property type="match status" value="1"/>
</dbReference>
<gene>
    <name evidence="8" type="ORF">F6X53_23235</name>
</gene>
<dbReference type="Pfam" id="PF14659">
    <property type="entry name" value="Phage_int_SAM_3"/>
    <property type="match status" value="1"/>
</dbReference>
<evidence type="ECO:0000313" key="9">
    <source>
        <dbReference type="Proteomes" id="UP000474159"/>
    </source>
</evidence>
<name>A0A6L3SSA1_9HYPH</name>
<keyword evidence="4" id="KW-0233">DNA recombination</keyword>
<sequence>MEMRVATIRKRTLPSGKVVWLASYTDGGGARRFKQFPTKRGADAFLTQAKSQVAAGVHTPDSVSPTVAEAAEIWLKRCERDKLERTTIEQYRGHVELHIAPRIGAVKLSRLTAPLVNEFVDQLLVAGRSRELCRRVLISLSSIVTEAQRRGLVTVNNVRSAKPVKRSSRENTRPLMPTKAELKALIDITPERSRPMLLTLLFAGLRGSEMRGLLWEDVDLKRGVLHVRRRVDRFNAFGPPKSKAGIRDIPLPPTLLRELKAWRLACPNGPLGLVFPTTTGTVQGHANILHRFFWPLQVEAGITVLKDGKDEQGRATKVSAAKYGLHALRHAAAALWIEQGLNPKRIQTLMGHASIQQTMDRYGYLFEAQEDEAAMLAGVEAGLLS</sequence>
<feature type="domain" description="Core-binding (CB)" evidence="7">
    <location>
        <begin position="65"/>
        <end position="148"/>
    </location>
</feature>
<evidence type="ECO:0000256" key="3">
    <source>
        <dbReference type="ARBA" id="ARBA00023125"/>
    </source>
</evidence>
<dbReference type="InterPro" id="IPR050090">
    <property type="entry name" value="Tyrosine_recombinase_XerCD"/>
</dbReference>
<dbReference type="CDD" id="cd01189">
    <property type="entry name" value="INT_ICEBs1_C_like"/>
    <property type="match status" value="1"/>
</dbReference>
<dbReference type="GO" id="GO:0003677">
    <property type="term" value="F:DNA binding"/>
    <property type="evidence" value="ECO:0007669"/>
    <property type="project" value="UniProtKB-UniRule"/>
</dbReference>
<dbReference type="InterPro" id="IPR002104">
    <property type="entry name" value="Integrase_catalytic"/>
</dbReference>
<dbReference type="OrthoDB" id="9785687at2"/>
<dbReference type="PROSITE" id="PS51900">
    <property type="entry name" value="CB"/>
    <property type="match status" value="1"/>
</dbReference>
<dbReference type="PROSITE" id="PS51898">
    <property type="entry name" value="TYR_RECOMBINASE"/>
    <property type="match status" value="1"/>
</dbReference>
<evidence type="ECO:0000256" key="2">
    <source>
        <dbReference type="ARBA" id="ARBA00022908"/>
    </source>
</evidence>
<comment type="caution">
    <text evidence="8">The sequence shown here is derived from an EMBL/GenBank/DDBJ whole genome shotgun (WGS) entry which is preliminary data.</text>
</comment>
<evidence type="ECO:0000256" key="1">
    <source>
        <dbReference type="ARBA" id="ARBA00008857"/>
    </source>
</evidence>
<dbReference type="InterPro" id="IPR011010">
    <property type="entry name" value="DNA_brk_join_enz"/>
</dbReference>